<protein>
    <recommendedName>
        <fullName evidence="14">cholesterol 7-desaturase</fullName>
        <ecNumber evidence="14">1.14.19.21</ecNumber>
    </recommendedName>
</protein>
<keyword evidence="6" id="KW-0479">Metal-binding</keyword>
<evidence type="ECO:0000256" key="8">
    <source>
        <dbReference type="ARBA" id="ARBA00023002"/>
    </source>
</evidence>
<dbReference type="Pfam" id="PF19298">
    <property type="entry name" value="KshA_C"/>
    <property type="match status" value="1"/>
</dbReference>
<dbReference type="PANTHER" id="PTHR21266">
    <property type="entry name" value="IRON-SULFUR DOMAIN CONTAINING PROTEIN"/>
    <property type="match status" value="1"/>
</dbReference>
<evidence type="ECO:0000256" key="3">
    <source>
        <dbReference type="ARBA" id="ARBA00004972"/>
    </source>
</evidence>
<evidence type="ECO:0000256" key="13">
    <source>
        <dbReference type="ARBA" id="ARBA00025729"/>
    </source>
</evidence>
<accession>A0AAD5UBB9</accession>
<evidence type="ECO:0000313" key="20">
    <source>
        <dbReference type="Proteomes" id="UP001210925"/>
    </source>
</evidence>
<dbReference type="InterPro" id="IPR045605">
    <property type="entry name" value="KshA-like_C"/>
</dbReference>
<feature type="transmembrane region" description="Helical" evidence="17">
    <location>
        <begin position="161"/>
        <end position="182"/>
    </location>
</feature>
<evidence type="ECO:0000313" key="19">
    <source>
        <dbReference type="EMBL" id="KAJ3253517.1"/>
    </source>
</evidence>
<feature type="transmembrane region" description="Helical" evidence="17">
    <location>
        <begin position="202"/>
        <end position="219"/>
    </location>
</feature>
<dbReference type="SUPFAM" id="SSF55961">
    <property type="entry name" value="Bet v1-like"/>
    <property type="match status" value="1"/>
</dbReference>
<name>A0AAD5UBB9_9FUNG</name>
<comment type="subcellular location">
    <subcellularLocation>
        <location evidence="2">Membrane</location>
    </subcellularLocation>
</comment>
<evidence type="ECO:0000256" key="2">
    <source>
        <dbReference type="ARBA" id="ARBA00004370"/>
    </source>
</evidence>
<evidence type="ECO:0000256" key="12">
    <source>
        <dbReference type="ARBA" id="ARBA00025712"/>
    </source>
</evidence>
<evidence type="ECO:0000256" key="11">
    <source>
        <dbReference type="ARBA" id="ARBA00023136"/>
    </source>
</evidence>
<feature type="transmembrane region" description="Helical" evidence="17">
    <location>
        <begin position="264"/>
        <end position="282"/>
    </location>
</feature>
<comment type="catalytic activity">
    <reaction evidence="16">
        <text>cholesterol + NADPH + O2 + H(+) = 7-dehydrocholesterol + NADP(+) + 2 H2O</text>
        <dbReference type="Rhea" id="RHEA:45024"/>
        <dbReference type="ChEBI" id="CHEBI:15377"/>
        <dbReference type="ChEBI" id="CHEBI:15378"/>
        <dbReference type="ChEBI" id="CHEBI:15379"/>
        <dbReference type="ChEBI" id="CHEBI:16113"/>
        <dbReference type="ChEBI" id="CHEBI:17759"/>
        <dbReference type="ChEBI" id="CHEBI:57783"/>
        <dbReference type="ChEBI" id="CHEBI:58349"/>
        <dbReference type="EC" id="1.14.19.21"/>
    </reaction>
    <physiologicalReaction direction="left-to-right" evidence="16">
        <dbReference type="Rhea" id="RHEA:45025"/>
    </physiologicalReaction>
</comment>
<evidence type="ECO:0000256" key="16">
    <source>
        <dbReference type="ARBA" id="ARBA00049548"/>
    </source>
</evidence>
<keyword evidence="20" id="KW-1185">Reference proteome</keyword>
<dbReference type="InterPro" id="IPR017941">
    <property type="entry name" value="Rieske_2Fe-2S"/>
</dbReference>
<evidence type="ECO:0000256" key="9">
    <source>
        <dbReference type="ARBA" id="ARBA00023004"/>
    </source>
</evidence>
<dbReference type="Proteomes" id="UP001210925">
    <property type="component" value="Unassembled WGS sequence"/>
</dbReference>
<evidence type="ECO:0000256" key="7">
    <source>
        <dbReference type="ARBA" id="ARBA00022989"/>
    </source>
</evidence>
<comment type="caution">
    <text evidence="19">The sequence shown here is derived from an EMBL/GenBank/DDBJ whole genome shotgun (WGS) entry which is preliminary data.</text>
</comment>
<keyword evidence="11 17" id="KW-0472">Membrane</keyword>
<evidence type="ECO:0000256" key="10">
    <source>
        <dbReference type="ARBA" id="ARBA00023014"/>
    </source>
</evidence>
<feature type="transmembrane region" description="Helical" evidence="17">
    <location>
        <begin position="315"/>
        <end position="334"/>
    </location>
</feature>
<dbReference type="GO" id="GO:0005737">
    <property type="term" value="C:cytoplasm"/>
    <property type="evidence" value="ECO:0007669"/>
    <property type="project" value="TreeGrafter"/>
</dbReference>
<gene>
    <name evidence="19" type="ORF">HK103_000486</name>
</gene>
<sequence length="717" mass="83049">MLSTVLVYIPIGLFTATFVYNAIMGLIQLKQTLQQKTRSQVLSYLIWSQFLLFCYHTCISASTTAYYQALAYQYLQQVLKYFNIEVKSGQPNLFRYPETFTFGSIVVPEDVATGLKGFFFNTRFSHTLCLLFGITAYFGIHRSVERISNRAPKLGKDGKDFLHVLFDFIFHIEFLTGCLLWFKYCFHIFIIPAETGMSFSDAWNLTISHVLAFSIGMFATKDFIRRLQVRRNQESRLRSLYSICAIGILGIRVFWQMLSEHLGIMPPNEILVISLISLSLFACFPSHQLFGYVVPSLAIFSFSAIASQWENIRLGAFGNVMTLAGGMAVGYVIAKMNSPAVEKDVSEMNGSRKHRAWKYPPPYPNGWYRLFSSKEVQPGEVYQKICLGRKFAVFRGEDNEKISVTDAICPHLGRVVGDTLECPFHEWRFGQDGKCVHIPGAKVPDNARVKSWTAFEYMGNIYVWYDAENRPPQYELFRFPQFDDNKMTCYGESERKVHLHMQDVAENSADWTHFDVVHGKLHFPILSLFTYIKHTIESVKFEDKPHVLKFTNWARVYSVFDDTKPFLPDRVHTTVTMCGPSSVMYFQFNTPFGFILMVKTFTPSKALECTMHDTFFAENSVPRLLVWYILREAKFAFAEDIEIWNHKEYPRTPILIRDDKQIKEFRRWYKQFYSESSRQESGVNPDHIEYEEDSCAAIRTKQREVVLGCPDYSGLEW</sequence>
<evidence type="ECO:0000256" key="5">
    <source>
        <dbReference type="ARBA" id="ARBA00022714"/>
    </source>
</evidence>
<dbReference type="InterPro" id="IPR036922">
    <property type="entry name" value="Rieske_2Fe-2S_sf"/>
</dbReference>
<keyword evidence="9" id="KW-0408">Iron</keyword>
<keyword evidence="8" id="KW-0560">Oxidoreductase</keyword>
<evidence type="ECO:0000256" key="17">
    <source>
        <dbReference type="SAM" id="Phobius"/>
    </source>
</evidence>
<dbReference type="GO" id="GO:0051537">
    <property type="term" value="F:2 iron, 2 sulfur cluster binding"/>
    <property type="evidence" value="ECO:0007669"/>
    <property type="project" value="UniProtKB-KW"/>
</dbReference>
<dbReference type="EC" id="1.14.19.21" evidence="14"/>
<evidence type="ECO:0000256" key="1">
    <source>
        <dbReference type="ARBA" id="ARBA00001962"/>
    </source>
</evidence>
<evidence type="ECO:0000256" key="4">
    <source>
        <dbReference type="ARBA" id="ARBA00022692"/>
    </source>
</evidence>
<keyword evidence="7 17" id="KW-1133">Transmembrane helix</keyword>
<dbReference type="Gene3D" id="3.90.380.10">
    <property type="entry name" value="Naphthalene 1,2-dioxygenase Alpha Subunit, Chain A, domain 1"/>
    <property type="match status" value="1"/>
</dbReference>
<dbReference type="AlphaFoldDB" id="A0AAD5UBB9"/>
<feature type="domain" description="Rieske" evidence="18">
    <location>
        <begin position="368"/>
        <end position="463"/>
    </location>
</feature>
<feature type="transmembrane region" description="Helical" evidence="17">
    <location>
        <begin position="124"/>
        <end position="140"/>
    </location>
</feature>
<evidence type="ECO:0000256" key="6">
    <source>
        <dbReference type="ARBA" id="ARBA00022723"/>
    </source>
</evidence>
<keyword evidence="10" id="KW-0411">Iron-sulfur</keyword>
<comment type="catalytic activity">
    <reaction evidence="15">
        <text>cholesterol + NADH + O2 + H(+) = 7-dehydrocholesterol + NAD(+) + 2 H2O</text>
        <dbReference type="Rhea" id="RHEA:51644"/>
        <dbReference type="ChEBI" id="CHEBI:15377"/>
        <dbReference type="ChEBI" id="CHEBI:15378"/>
        <dbReference type="ChEBI" id="CHEBI:15379"/>
        <dbReference type="ChEBI" id="CHEBI:16113"/>
        <dbReference type="ChEBI" id="CHEBI:17759"/>
        <dbReference type="ChEBI" id="CHEBI:57540"/>
        <dbReference type="ChEBI" id="CHEBI:57945"/>
        <dbReference type="EC" id="1.14.19.21"/>
    </reaction>
    <physiologicalReaction direction="left-to-right" evidence="15">
        <dbReference type="Rhea" id="RHEA:51645"/>
    </physiologicalReaction>
</comment>
<dbReference type="SUPFAM" id="SSF50022">
    <property type="entry name" value="ISP domain"/>
    <property type="match status" value="1"/>
</dbReference>
<feature type="transmembrane region" description="Helical" evidence="17">
    <location>
        <begin position="240"/>
        <end position="258"/>
    </location>
</feature>
<feature type="transmembrane region" description="Helical" evidence="17">
    <location>
        <begin position="41"/>
        <end position="67"/>
    </location>
</feature>
<comment type="pathway">
    <text evidence="3">Hormone biosynthesis.</text>
</comment>
<dbReference type="GO" id="GO:0016020">
    <property type="term" value="C:membrane"/>
    <property type="evidence" value="ECO:0007669"/>
    <property type="project" value="UniProtKB-SubCell"/>
</dbReference>
<keyword evidence="5" id="KW-0001">2Fe-2S</keyword>
<keyword evidence="4 17" id="KW-0812">Transmembrane</keyword>
<reference evidence="19" key="1">
    <citation type="submission" date="2020-05" db="EMBL/GenBank/DDBJ databases">
        <title>Phylogenomic resolution of chytrid fungi.</title>
        <authorList>
            <person name="Stajich J.E."/>
            <person name="Amses K."/>
            <person name="Simmons R."/>
            <person name="Seto K."/>
            <person name="Myers J."/>
            <person name="Bonds A."/>
            <person name="Quandt C.A."/>
            <person name="Barry K."/>
            <person name="Liu P."/>
            <person name="Grigoriev I."/>
            <person name="Longcore J.E."/>
            <person name="James T.Y."/>
        </authorList>
    </citation>
    <scope>NUCLEOTIDE SEQUENCE</scope>
    <source>
        <strain evidence="19">PLAUS21</strain>
    </source>
</reference>
<dbReference type="GO" id="GO:0046872">
    <property type="term" value="F:metal ion binding"/>
    <property type="evidence" value="ECO:0007669"/>
    <property type="project" value="UniProtKB-KW"/>
</dbReference>
<feature type="transmembrane region" description="Helical" evidence="17">
    <location>
        <begin position="6"/>
        <end position="29"/>
    </location>
</feature>
<comment type="pathway">
    <text evidence="12">Steroid hormone biosynthesis; dafachronic acid biosynthesis.</text>
</comment>
<dbReference type="PANTHER" id="PTHR21266:SF32">
    <property type="entry name" value="CHOLESTEROL 7-DESATURASE NVD"/>
    <property type="match status" value="1"/>
</dbReference>
<dbReference type="GO" id="GO:0170056">
    <property type="term" value="F:cholesterol 7-desaturase [NAD(P)H] activity"/>
    <property type="evidence" value="ECO:0007669"/>
    <property type="project" value="UniProtKB-EC"/>
</dbReference>
<dbReference type="EMBL" id="JADGKB010000107">
    <property type="protein sequence ID" value="KAJ3253517.1"/>
    <property type="molecule type" value="Genomic_DNA"/>
</dbReference>
<dbReference type="PROSITE" id="PS51296">
    <property type="entry name" value="RIESKE"/>
    <property type="match status" value="1"/>
</dbReference>
<dbReference type="Gene3D" id="2.102.10.10">
    <property type="entry name" value="Rieske [2Fe-2S] iron-sulphur domain"/>
    <property type="match status" value="1"/>
</dbReference>
<evidence type="ECO:0000259" key="18">
    <source>
        <dbReference type="PROSITE" id="PS51296"/>
    </source>
</evidence>
<organism evidence="19 20">
    <name type="scientific">Boothiomyces macroporosus</name>
    <dbReference type="NCBI Taxonomy" id="261099"/>
    <lineage>
        <taxon>Eukaryota</taxon>
        <taxon>Fungi</taxon>
        <taxon>Fungi incertae sedis</taxon>
        <taxon>Chytridiomycota</taxon>
        <taxon>Chytridiomycota incertae sedis</taxon>
        <taxon>Chytridiomycetes</taxon>
        <taxon>Rhizophydiales</taxon>
        <taxon>Terramycetaceae</taxon>
        <taxon>Boothiomyces</taxon>
    </lineage>
</organism>
<comment type="similarity">
    <text evidence="13">Belongs to the cholesterol 7-desaturase family.</text>
</comment>
<dbReference type="InterPro" id="IPR050584">
    <property type="entry name" value="Cholesterol_7-desaturase"/>
</dbReference>
<evidence type="ECO:0000256" key="15">
    <source>
        <dbReference type="ARBA" id="ARBA00047853"/>
    </source>
</evidence>
<dbReference type="GO" id="GO:0008203">
    <property type="term" value="P:cholesterol metabolic process"/>
    <property type="evidence" value="ECO:0007669"/>
    <property type="project" value="InterPro"/>
</dbReference>
<proteinExistence type="inferred from homology"/>
<comment type="cofactor">
    <cofactor evidence="1">
        <name>Fe cation</name>
        <dbReference type="ChEBI" id="CHEBI:24875"/>
    </cofactor>
</comment>
<dbReference type="Pfam" id="PF00355">
    <property type="entry name" value="Rieske"/>
    <property type="match status" value="1"/>
</dbReference>
<evidence type="ECO:0000256" key="14">
    <source>
        <dbReference type="ARBA" id="ARBA00026095"/>
    </source>
</evidence>